<name>A0A3Q7FUH5_SOLLC</name>
<proteinExistence type="predicted"/>
<protein>
    <submittedName>
        <fullName evidence="1">Uncharacterized protein</fullName>
    </submittedName>
</protein>
<accession>A0A3Q7FUH5</accession>
<evidence type="ECO:0000313" key="2">
    <source>
        <dbReference type="Proteomes" id="UP000004994"/>
    </source>
</evidence>
<dbReference type="AlphaFoldDB" id="A0A3Q7FUH5"/>
<organism evidence="1">
    <name type="scientific">Solanum lycopersicum</name>
    <name type="common">Tomato</name>
    <name type="synonym">Lycopersicon esculentum</name>
    <dbReference type="NCBI Taxonomy" id="4081"/>
    <lineage>
        <taxon>Eukaryota</taxon>
        <taxon>Viridiplantae</taxon>
        <taxon>Streptophyta</taxon>
        <taxon>Embryophyta</taxon>
        <taxon>Tracheophyta</taxon>
        <taxon>Spermatophyta</taxon>
        <taxon>Magnoliopsida</taxon>
        <taxon>eudicotyledons</taxon>
        <taxon>Gunneridae</taxon>
        <taxon>Pentapetalae</taxon>
        <taxon>asterids</taxon>
        <taxon>lamiids</taxon>
        <taxon>Solanales</taxon>
        <taxon>Solanaceae</taxon>
        <taxon>Solanoideae</taxon>
        <taxon>Solaneae</taxon>
        <taxon>Solanum</taxon>
        <taxon>Solanum subgen. Lycopersicon</taxon>
    </lineage>
</organism>
<dbReference type="Proteomes" id="UP000004994">
    <property type="component" value="Chromosome 2"/>
</dbReference>
<keyword evidence="2" id="KW-1185">Reference proteome</keyword>
<dbReference type="EnsemblPlants" id="Solyc02g084310.2.1">
    <property type="protein sequence ID" value="Solyc02g084310.2.1"/>
    <property type="gene ID" value="Solyc02g084310.2"/>
</dbReference>
<reference evidence="1" key="1">
    <citation type="journal article" date="2012" name="Nature">
        <title>The tomato genome sequence provides insights into fleshy fruit evolution.</title>
        <authorList>
            <consortium name="Tomato Genome Consortium"/>
        </authorList>
    </citation>
    <scope>NUCLEOTIDE SEQUENCE [LARGE SCALE GENOMIC DNA]</scope>
    <source>
        <strain evidence="1">cv. Heinz 1706</strain>
    </source>
</reference>
<evidence type="ECO:0000313" key="1">
    <source>
        <dbReference type="EnsemblPlants" id="Solyc02g084310.2.1"/>
    </source>
</evidence>
<dbReference type="InParanoid" id="A0A3Q7FUH5"/>
<sequence>MVQQFVDACLSFTGKDESGRCMEVNLMRYLYVGMHAKNFSCAMLVNLEMAQLFEDAGLSFTGKDESGRRIQVNLL</sequence>
<reference evidence="1" key="2">
    <citation type="submission" date="2019-01" db="UniProtKB">
        <authorList>
            <consortium name="EnsemblPlants"/>
        </authorList>
    </citation>
    <scope>IDENTIFICATION</scope>
    <source>
        <strain evidence="1">cv. Heinz 1706</strain>
    </source>
</reference>
<dbReference type="Gramene" id="Solyc02g084310.2.1">
    <property type="protein sequence ID" value="Solyc02g084310.2.1"/>
    <property type="gene ID" value="Solyc02g084310.2"/>
</dbReference>
<dbReference type="PaxDb" id="4081-Solyc02g084300.1.1"/>